<evidence type="ECO:0000313" key="3">
    <source>
        <dbReference type="EMBL" id="EFC44187.1"/>
    </source>
</evidence>
<feature type="transmembrane region" description="Helical" evidence="1">
    <location>
        <begin position="407"/>
        <end position="428"/>
    </location>
</feature>
<keyword evidence="1" id="KW-1133">Transmembrane helix</keyword>
<evidence type="ECO:0000313" key="4">
    <source>
        <dbReference type="Proteomes" id="UP000006671"/>
    </source>
</evidence>
<dbReference type="GeneID" id="8856732"/>
<name>D2VG17_NAEGR</name>
<evidence type="ECO:0000256" key="1">
    <source>
        <dbReference type="SAM" id="Phobius"/>
    </source>
</evidence>
<feature type="transmembrane region" description="Helical" evidence="1">
    <location>
        <begin position="475"/>
        <end position="505"/>
    </location>
</feature>
<dbReference type="KEGG" id="ngr:NAEGRDRAFT_67821"/>
<feature type="transmembrane region" description="Helical" evidence="1">
    <location>
        <begin position="555"/>
        <end position="577"/>
    </location>
</feature>
<keyword evidence="4" id="KW-1185">Reference proteome</keyword>
<protein>
    <submittedName>
        <fullName evidence="3">Predicted protein</fullName>
    </submittedName>
</protein>
<dbReference type="RefSeq" id="XP_002676931.1">
    <property type="nucleotide sequence ID" value="XM_002676885.1"/>
</dbReference>
<dbReference type="OrthoDB" id="10352133at2759"/>
<sequence length="616" mass="70158">MGQTITAPLCSLTLFLILLSHCFVLSSEIASFQSVSFPVLNANIFKPVQVKNFVFIPPYDSPSLDFCAPFDEKQNSSVKLLVSKVSRSKFPTQNMIERNCFRYFCTLSNETSYEHYNATQRMSKNELYRSEFAFLFNYCFLCNSSEARTFREAISTTERPTCREFPSTHHQMVSLMNEHCISASGLQNENNLTQPNMDYSNSGKGIHFGIMDARFFEATSVYSQTLAKIIPKDWSTDNLAYFFKSMFPIESTGSQFTSSEMPMFCHCGKTNDFSFRCYDVNHMFLTPYRYQTSPIIFLFFSIVSSIFFVLGVVIPRCKVTFSILTQKPDFKKDENFYFGTSEATHIILRYLRAIWLITFGDIKFHSIFWNSLLLILMYLVEITYFARAFTEPILNFTIDDTGGTIRAIAFVSLALCFSSMIVHWSHTLDLIKKAKSKGALSILNSSITLSFYLFMIAFLVVGLIVAVVTNVLSMFFFFLSILYTTLSLIFCVVFTLVGVTILIRLRKGKTNVIGVKLTKSTMVMNAINFLLVLSTGISMPTFFIGWDIFSVELGLLRGTVFDIFLLLASNCVTYILYTPLEGKTVYGETCSDTVHRILNCELSYRSSRGRYRNDGG</sequence>
<dbReference type="Proteomes" id="UP000006671">
    <property type="component" value="Unassembled WGS sequence"/>
</dbReference>
<keyword evidence="2" id="KW-0732">Signal</keyword>
<dbReference type="AlphaFoldDB" id="D2VG17"/>
<organism evidence="4">
    <name type="scientific">Naegleria gruberi</name>
    <name type="common">Amoeba</name>
    <dbReference type="NCBI Taxonomy" id="5762"/>
    <lineage>
        <taxon>Eukaryota</taxon>
        <taxon>Discoba</taxon>
        <taxon>Heterolobosea</taxon>
        <taxon>Tetramitia</taxon>
        <taxon>Eutetramitia</taxon>
        <taxon>Vahlkampfiidae</taxon>
        <taxon>Naegleria</taxon>
    </lineage>
</organism>
<dbReference type="VEuPathDB" id="AmoebaDB:NAEGRDRAFT_67821"/>
<dbReference type="InParanoid" id="D2VG17"/>
<evidence type="ECO:0000256" key="2">
    <source>
        <dbReference type="SAM" id="SignalP"/>
    </source>
</evidence>
<feature type="transmembrane region" description="Helical" evidence="1">
    <location>
        <begin position="367"/>
        <end position="387"/>
    </location>
</feature>
<accession>D2VG17</accession>
<keyword evidence="1" id="KW-0472">Membrane</keyword>
<feature type="transmembrane region" description="Helical" evidence="1">
    <location>
        <begin position="295"/>
        <end position="314"/>
    </location>
</feature>
<dbReference type="OMA" id="FGIMDAR"/>
<feature type="chain" id="PRO_5003038137" evidence="2">
    <location>
        <begin position="27"/>
        <end position="616"/>
    </location>
</feature>
<gene>
    <name evidence="3" type="ORF">NAEGRDRAFT_67821</name>
</gene>
<reference evidence="3 4" key="1">
    <citation type="journal article" date="2010" name="Cell">
        <title>The genome of Naegleria gruberi illuminates early eukaryotic versatility.</title>
        <authorList>
            <person name="Fritz-Laylin L.K."/>
            <person name="Prochnik S.E."/>
            <person name="Ginger M.L."/>
            <person name="Dacks J.B."/>
            <person name="Carpenter M.L."/>
            <person name="Field M.C."/>
            <person name="Kuo A."/>
            <person name="Paredez A."/>
            <person name="Chapman J."/>
            <person name="Pham J."/>
            <person name="Shu S."/>
            <person name="Neupane R."/>
            <person name="Cipriano M."/>
            <person name="Mancuso J."/>
            <person name="Tu H."/>
            <person name="Salamov A."/>
            <person name="Lindquist E."/>
            <person name="Shapiro H."/>
            <person name="Lucas S."/>
            <person name="Grigoriev I.V."/>
            <person name="Cande W.Z."/>
            <person name="Fulton C."/>
            <person name="Rokhsar D.S."/>
            <person name="Dawson S.C."/>
        </authorList>
    </citation>
    <scope>NUCLEOTIDE SEQUENCE [LARGE SCALE GENOMIC DNA]</scope>
    <source>
        <strain evidence="3 4">NEG-M</strain>
    </source>
</reference>
<keyword evidence="1" id="KW-0812">Transmembrane</keyword>
<feature type="signal peptide" evidence="2">
    <location>
        <begin position="1"/>
        <end position="26"/>
    </location>
</feature>
<dbReference type="EMBL" id="GG738869">
    <property type="protein sequence ID" value="EFC44187.1"/>
    <property type="molecule type" value="Genomic_DNA"/>
</dbReference>
<proteinExistence type="predicted"/>
<feature type="transmembrane region" description="Helical" evidence="1">
    <location>
        <begin position="449"/>
        <end position="469"/>
    </location>
</feature>
<feature type="transmembrane region" description="Helical" evidence="1">
    <location>
        <begin position="526"/>
        <end position="549"/>
    </location>
</feature>